<evidence type="ECO:0000313" key="4">
    <source>
        <dbReference type="Proteomes" id="UP000663861"/>
    </source>
</evidence>
<protein>
    <submittedName>
        <fullName evidence="3">Uncharacterized protein</fullName>
    </submittedName>
</protein>
<feature type="region of interest" description="Disordered" evidence="2">
    <location>
        <begin position="229"/>
        <end position="328"/>
    </location>
</feature>
<feature type="compositionally biased region" description="Basic and acidic residues" evidence="2">
    <location>
        <begin position="229"/>
        <end position="240"/>
    </location>
</feature>
<gene>
    <name evidence="3" type="ORF">RDB_LOCUS29733</name>
</gene>
<feature type="compositionally biased region" description="Polar residues" evidence="2">
    <location>
        <begin position="291"/>
        <end position="300"/>
    </location>
</feature>
<evidence type="ECO:0000313" key="3">
    <source>
        <dbReference type="EMBL" id="CAE6433988.1"/>
    </source>
</evidence>
<keyword evidence="1" id="KW-0175">Coiled coil</keyword>
<name>A0A8H2XRZ0_9AGAM</name>
<dbReference type="EMBL" id="CAJMWY010000440">
    <property type="protein sequence ID" value="CAE6433988.1"/>
    <property type="molecule type" value="Genomic_DNA"/>
</dbReference>
<feature type="coiled-coil region" evidence="1">
    <location>
        <begin position="141"/>
        <end position="207"/>
    </location>
</feature>
<evidence type="ECO:0000256" key="1">
    <source>
        <dbReference type="SAM" id="Coils"/>
    </source>
</evidence>
<comment type="caution">
    <text evidence="3">The sequence shown here is derived from an EMBL/GenBank/DDBJ whole genome shotgun (WGS) entry which is preliminary data.</text>
</comment>
<evidence type="ECO:0000256" key="2">
    <source>
        <dbReference type="SAM" id="MobiDB-lite"/>
    </source>
</evidence>
<proteinExistence type="predicted"/>
<reference evidence="3" key="1">
    <citation type="submission" date="2021-01" db="EMBL/GenBank/DDBJ databases">
        <authorList>
            <person name="Kaushik A."/>
        </authorList>
    </citation>
    <scope>NUCLEOTIDE SEQUENCE</scope>
    <source>
        <strain evidence="3">AG4-RS23</strain>
    </source>
</reference>
<sequence length="341" mass="38811">MGNRNRIILQHSQPDGQVFLDFVYTDDDYWFVLRCEDGFIFKHCREKNYITAPWSAGRGGFQPARATQYPTPWAIHTKKGSDDLKCVITVALDQCEYLAGGECVGLVGEVSRREVCVAQLSETEEQGQLWRLERIGDTTIEEDWEQRARELVRELEVLNARCTSDQSKLETMLQRLDTREAKLENIRNELSEQAAELETVRIELSRQATELKGHYRALSEIREVLDAKEQAMSDRDRSVQDEEVDEQNQEVDEQNQEVFQGGSPHGSQVAEDETVLDEQVPQSAVEHPQNEETNNMTVSTPAIPEPVPEPALNPENKIRDVHPPPPAAVDQRLAQLGWAFD</sequence>
<organism evidence="3 4">
    <name type="scientific">Rhizoctonia solani</name>
    <dbReference type="NCBI Taxonomy" id="456999"/>
    <lineage>
        <taxon>Eukaryota</taxon>
        <taxon>Fungi</taxon>
        <taxon>Dikarya</taxon>
        <taxon>Basidiomycota</taxon>
        <taxon>Agaricomycotina</taxon>
        <taxon>Agaricomycetes</taxon>
        <taxon>Cantharellales</taxon>
        <taxon>Ceratobasidiaceae</taxon>
        <taxon>Rhizoctonia</taxon>
    </lineage>
</organism>
<accession>A0A8H2XRZ0</accession>
<dbReference type="AlphaFoldDB" id="A0A8H2XRZ0"/>
<dbReference type="Proteomes" id="UP000663861">
    <property type="component" value="Unassembled WGS sequence"/>
</dbReference>
<feature type="compositionally biased region" description="Acidic residues" evidence="2">
    <location>
        <begin position="241"/>
        <end position="255"/>
    </location>
</feature>